<proteinExistence type="predicted"/>
<dbReference type="VEuPathDB" id="FungiDB:BO82DRAFT_218577"/>
<dbReference type="Proteomes" id="UP000248340">
    <property type="component" value="Unassembled WGS sequence"/>
</dbReference>
<dbReference type="EMBL" id="KZ821770">
    <property type="protein sequence ID" value="PYH76001.1"/>
    <property type="molecule type" value="Genomic_DNA"/>
</dbReference>
<dbReference type="Gene3D" id="1.10.510.10">
    <property type="entry name" value="Transferase(Phosphotransferase) domain 1"/>
    <property type="match status" value="1"/>
</dbReference>
<organism evidence="1 2">
    <name type="scientific">Aspergillus uvarum CBS 121591</name>
    <dbReference type="NCBI Taxonomy" id="1448315"/>
    <lineage>
        <taxon>Eukaryota</taxon>
        <taxon>Fungi</taxon>
        <taxon>Dikarya</taxon>
        <taxon>Ascomycota</taxon>
        <taxon>Pezizomycotina</taxon>
        <taxon>Eurotiomycetes</taxon>
        <taxon>Eurotiomycetidae</taxon>
        <taxon>Eurotiales</taxon>
        <taxon>Aspergillaceae</taxon>
        <taxon>Aspergillus</taxon>
        <taxon>Aspergillus subgen. Circumdati</taxon>
    </lineage>
</organism>
<keyword evidence="2" id="KW-1185">Reference proteome</keyword>
<dbReference type="AlphaFoldDB" id="A0A319BU81"/>
<dbReference type="GeneID" id="37133501"/>
<reference evidence="1 2" key="1">
    <citation type="submission" date="2016-12" db="EMBL/GenBank/DDBJ databases">
        <title>The genomes of Aspergillus section Nigri reveals drivers in fungal speciation.</title>
        <authorList>
            <consortium name="DOE Joint Genome Institute"/>
            <person name="Vesth T.C."/>
            <person name="Nybo J."/>
            <person name="Theobald S."/>
            <person name="Brandl J."/>
            <person name="Frisvad J.C."/>
            <person name="Nielsen K.F."/>
            <person name="Lyhne E.K."/>
            <person name="Kogle M.E."/>
            <person name="Kuo A."/>
            <person name="Riley R."/>
            <person name="Clum A."/>
            <person name="Nolan M."/>
            <person name="Lipzen A."/>
            <person name="Salamov A."/>
            <person name="Henrissat B."/>
            <person name="Wiebenga A."/>
            <person name="De Vries R.P."/>
            <person name="Grigoriev I.V."/>
            <person name="Mortensen U.H."/>
            <person name="Andersen M.R."/>
            <person name="Baker S.E."/>
        </authorList>
    </citation>
    <scope>NUCLEOTIDE SEQUENCE [LARGE SCALE GENOMIC DNA]</scope>
    <source>
        <strain evidence="1 2">CBS 121591</strain>
    </source>
</reference>
<protein>
    <recommendedName>
        <fullName evidence="3">Kinase-like protein</fullName>
    </recommendedName>
</protein>
<gene>
    <name evidence="1" type="ORF">BO82DRAFT_218577</name>
</gene>
<evidence type="ECO:0000313" key="1">
    <source>
        <dbReference type="EMBL" id="PYH76001.1"/>
    </source>
</evidence>
<sequence length="400" mass="46454">MESWKLLKLPGRDVAGLGQNLTTGEDVTLTSHEDESALAYNVFALSALTGGPGIPIYHWHGKHTNKYILIIDLRGPSLEEVFEKNGREFKAPTLVYLAEQLVARLQYIHGRSITVGKLTPYSCSVGSQQWRSPQLLIDCFSPPAGAQTFAQDLNSLGELLLYFCNGFVTWEQFQVARKNSHPFTPYGTLSVFVCELLSQNPPDYPRLKLMIEHMYNSLDVPERFLPFYNNERFISARIDSTGVLFAHLEKHLAKIGCEVKGNQSCLCEMVPSSLGLILDLYYELFIRLRPRHWKGLYLVRAHHLPNRLWRDLRWFITATKNESTMKQKSFADMIYSFLTVLFETVPHYRIYWTEYLLSQAHRQREFEIDLNRRQAWVSTIRHWEMELHRLEAMPPEWLVV</sequence>
<dbReference type="InterPro" id="IPR011009">
    <property type="entry name" value="Kinase-like_dom_sf"/>
</dbReference>
<evidence type="ECO:0008006" key="3">
    <source>
        <dbReference type="Google" id="ProtNLM"/>
    </source>
</evidence>
<name>A0A319BU81_9EURO</name>
<dbReference type="SUPFAM" id="SSF56112">
    <property type="entry name" value="Protein kinase-like (PK-like)"/>
    <property type="match status" value="1"/>
</dbReference>
<evidence type="ECO:0000313" key="2">
    <source>
        <dbReference type="Proteomes" id="UP000248340"/>
    </source>
</evidence>
<dbReference type="STRING" id="1448315.A0A319BU81"/>
<accession>A0A319BU81</accession>
<dbReference type="RefSeq" id="XP_025486201.1">
    <property type="nucleotide sequence ID" value="XM_025630760.1"/>
</dbReference>
<dbReference type="OrthoDB" id="4496730at2759"/>